<gene>
    <name evidence="1" type="ORF">LMG21510_04461</name>
</gene>
<dbReference type="Gene3D" id="3.30.1460.10">
    <property type="match status" value="1"/>
</dbReference>
<name>A0ABM8XP98_9BURK</name>
<comment type="caution">
    <text evidence="1">The sequence shown here is derived from an EMBL/GenBank/DDBJ whole genome shotgun (WGS) entry which is preliminary data.</text>
</comment>
<dbReference type="SUPFAM" id="SSF69635">
    <property type="entry name" value="Type III secretory system chaperone-like"/>
    <property type="match status" value="1"/>
</dbReference>
<evidence type="ECO:0000313" key="1">
    <source>
        <dbReference type="EMBL" id="CAG9182061.1"/>
    </source>
</evidence>
<proteinExistence type="predicted"/>
<evidence type="ECO:0008006" key="3">
    <source>
        <dbReference type="Google" id="ProtNLM"/>
    </source>
</evidence>
<keyword evidence="2" id="KW-1185">Reference proteome</keyword>
<organism evidence="1 2">
    <name type="scientific">Cupriavidus respiraculi</name>
    <dbReference type="NCBI Taxonomy" id="195930"/>
    <lineage>
        <taxon>Bacteria</taxon>
        <taxon>Pseudomonadati</taxon>
        <taxon>Pseudomonadota</taxon>
        <taxon>Betaproteobacteria</taxon>
        <taxon>Burkholderiales</taxon>
        <taxon>Burkholderiaceae</taxon>
        <taxon>Cupriavidus</taxon>
    </lineage>
</organism>
<dbReference type="InterPro" id="IPR010261">
    <property type="entry name" value="Tir_chaperone"/>
</dbReference>
<dbReference type="CDD" id="cd16364">
    <property type="entry name" value="T3SC_I-like"/>
    <property type="match status" value="1"/>
</dbReference>
<dbReference type="Proteomes" id="UP000721236">
    <property type="component" value="Unassembled WGS sequence"/>
</dbReference>
<dbReference type="EMBL" id="CAJZAH010000007">
    <property type="protein sequence ID" value="CAG9182061.1"/>
    <property type="molecule type" value="Genomic_DNA"/>
</dbReference>
<reference evidence="1 2" key="1">
    <citation type="submission" date="2021-08" db="EMBL/GenBank/DDBJ databases">
        <authorList>
            <person name="Peeters C."/>
        </authorList>
    </citation>
    <scope>NUCLEOTIDE SEQUENCE [LARGE SCALE GENOMIC DNA]</scope>
    <source>
        <strain evidence="1 2">LMG 21510</strain>
    </source>
</reference>
<accession>A0ABM8XP98</accession>
<protein>
    <recommendedName>
        <fullName evidence="3">Type III secretion system chaperone</fullName>
    </recommendedName>
</protein>
<sequence length="146" mass="15405">MPSSYEELLRQAALAVAIAPDQLLQTEEIEIDGNVIGVSHEPAADGPGDIHLFTQVGRLAANADASQLRGLLEANYLGAGTGGCTLGVQQDTGTVMLWARFALERLDGAALTGLLGDFADVADFWRGRLEAPEGERRIVSMRGVSA</sequence>
<dbReference type="Pfam" id="PF05932">
    <property type="entry name" value="CesT"/>
    <property type="match status" value="1"/>
</dbReference>
<dbReference type="RefSeq" id="WP_222202871.1">
    <property type="nucleotide sequence ID" value="NZ_CAJZAH010000007.1"/>
</dbReference>
<evidence type="ECO:0000313" key="2">
    <source>
        <dbReference type="Proteomes" id="UP000721236"/>
    </source>
</evidence>